<evidence type="ECO:0000259" key="5">
    <source>
        <dbReference type="SMART" id="SM00922"/>
    </source>
</evidence>
<keyword evidence="3 4" id="KW-0456">Lyase</keyword>
<evidence type="ECO:0000313" key="7">
    <source>
        <dbReference type="Proteomes" id="UP000309133"/>
    </source>
</evidence>
<feature type="domain" description="Mandelate racemase/muconate lactonizing enzyme C-terminal" evidence="5">
    <location>
        <begin position="84"/>
        <end position="183"/>
    </location>
</feature>
<comment type="catalytic activity">
    <reaction evidence="4">
        <text>(1R,6R)-6-hydroxy-2-succinyl-cyclohexa-2,4-diene-1-carboxylate = 2-succinylbenzoate + H2O</text>
        <dbReference type="Rhea" id="RHEA:10196"/>
        <dbReference type="ChEBI" id="CHEBI:15377"/>
        <dbReference type="ChEBI" id="CHEBI:18325"/>
        <dbReference type="ChEBI" id="CHEBI:58689"/>
        <dbReference type="EC" id="4.2.1.113"/>
    </reaction>
</comment>
<dbReference type="PANTHER" id="PTHR48073:SF2">
    <property type="entry name" value="O-SUCCINYLBENZOATE SYNTHASE"/>
    <property type="match status" value="1"/>
</dbReference>
<dbReference type="EMBL" id="SSSM01000004">
    <property type="protein sequence ID" value="THG31058.1"/>
    <property type="molecule type" value="Genomic_DNA"/>
</dbReference>
<evidence type="ECO:0000256" key="4">
    <source>
        <dbReference type="HAMAP-Rule" id="MF_00470"/>
    </source>
</evidence>
<evidence type="ECO:0000313" key="6">
    <source>
        <dbReference type="EMBL" id="THG31058.1"/>
    </source>
</evidence>
<comment type="pathway">
    <text evidence="4">Quinol/quinone metabolism; 1,4-dihydroxy-2-naphthoate biosynthesis; 1,4-dihydroxy-2-naphthoate from chorismate: step 4/7.</text>
</comment>
<dbReference type="UniPathway" id="UPA01057">
    <property type="reaction ID" value="UER00165"/>
</dbReference>
<gene>
    <name evidence="4" type="primary">menC</name>
    <name evidence="6" type="ORF">E6C64_10745</name>
</gene>
<reference evidence="6 7" key="1">
    <citation type="submission" date="2019-04" db="EMBL/GenBank/DDBJ databases">
        <authorList>
            <person name="Jiang L."/>
        </authorList>
    </citation>
    <scope>NUCLEOTIDE SEQUENCE [LARGE SCALE GENOMIC DNA]</scope>
    <source>
        <strain evidence="6 7">YIM 131853</strain>
    </source>
</reference>
<dbReference type="CDD" id="cd03320">
    <property type="entry name" value="OSBS"/>
    <property type="match status" value="1"/>
</dbReference>
<dbReference type="InterPro" id="IPR010196">
    <property type="entry name" value="OSB_synthase_MenC1"/>
</dbReference>
<feature type="binding site" evidence="4">
    <location>
        <position position="138"/>
    </location>
    <ligand>
        <name>Mg(2+)</name>
        <dbReference type="ChEBI" id="CHEBI:18420"/>
    </ligand>
</feature>
<organism evidence="6 7">
    <name type="scientific">Naasia lichenicola</name>
    <dbReference type="NCBI Taxonomy" id="2565933"/>
    <lineage>
        <taxon>Bacteria</taxon>
        <taxon>Bacillati</taxon>
        <taxon>Actinomycetota</taxon>
        <taxon>Actinomycetes</taxon>
        <taxon>Micrococcales</taxon>
        <taxon>Microbacteriaceae</taxon>
        <taxon>Naasia</taxon>
    </lineage>
</organism>
<keyword evidence="1 4" id="KW-0479">Metal-binding</keyword>
<dbReference type="InterPro" id="IPR036849">
    <property type="entry name" value="Enolase-like_C_sf"/>
</dbReference>
<comment type="cofactor">
    <cofactor evidence="4">
        <name>a divalent metal cation</name>
        <dbReference type="ChEBI" id="CHEBI:60240"/>
    </cofactor>
</comment>
<keyword evidence="7" id="KW-1185">Reference proteome</keyword>
<dbReference type="Proteomes" id="UP000309133">
    <property type="component" value="Unassembled WGS sequence"/>
</dbReference>
<dbReference type="GO" id="GO:0009063">
    <property type="term" value="P:amino acid catabolic process"/>
    <property type="evidence" value="ECO:0007669"/>
    <property type="project" value="InterPro"/>
</dbReference>
<protein>
    <recommendedName>
        <fullName evidence="4">o-succinylbenzoate synthase</fullName>
        <shortName evidence="4">OSB synthase</shortName>
        <shortName evidence="4">OSBS</shortName>
        <ecNumber evidence="4">4.2.1.113</ecNumber>
    </recommendedName>
    <alternativeName>
        <fullName evidence="4">4-(2'-carboxyphenyl)-4-oxybutyric acid synthase</fullName>
    </alternativeName>
    <alternativeName>
        <fullName evidence="4">o-succinylbenzoic acid synthase</fullName>
    </alternativeName>
</protein>
<dbReference type="Pfam" id="PF18374">
    <property type="entry name" value="Enolase_like_N"/>
    <property type="match status" value="1"/>
</dbReference>
<dbReference type="GO" id="GO:0043748">
    <property type="term" value="F:O-succinylbenzoate synthase activity"/>
    <property type="evidence" value="ECO:0007669"/>
    <property type="project" value="UniProtKB-EC"/>
</dbReference>
<dbReference type="OrthoDB" id="3725747at2"/>
<keyword evidence="4" id="KW-0474">Menaquinone biosynthesis</keyword>
<dbReference type="SFLD" id="SFLDS00001">
    <property type="entry name" value="Enolase"/>
    <property type="match status" value="1"/>
</dbReference>
<comment type="pathway">
    <text evidence="4">Quinol/quinone metabolism; menaquinone biosynthesis.</text>
</comment>
<feature type="binding site" evidence="4">
    <location>
        <position position="164"/>
    </location>
    <ligand>
        <name>Mg(2+)</name>
        <dbReference type="ChEBI" id="CHEBI:18420"/>
    </ligand>
</feature>
<comment type="caution">
    <text evidence="6">The sequence shown here is derived from an EMBL/GenBank/DDBJ whole genome shotgun (WGS) entry which is preliminary data.</text>
</comment>
<evidence type="ECO:0000256" key="2">
    <source>
        <dbReference type="ARBA" id="ARBA00022842"/>
    </source>
</evidence>
<dbReference type="SUPFAM" id="SSF51604">
    <property type="entry name" value="Enolase C-terminal domain-like"/>
    <property type="match status" value="1"/>
</dbReference>
<dbReference type="SFLD" id="SFLDG00180">
    <property type="entry name" value="muconate_cycloisomerase"/>
    <property type="match status" value="1"/>
</dbReference>
<feature type="active site" description="Proton acceptor" evidence="4">
    <location>
        <position position="214"/>
    </location>
</feature>
<dbReference type="NCBIfam" id="NF002782">
    <property type="entry name" value="PRK02901.1"/>
    <property type="match status" value="1"/>
</dbReference>
<dbReference type="SFLD" id="SFLDF00009">
    <property type="entry name" value="o-succinylbenzoate_synthase"/>
    <property type="match status" value="1"/>
</dbReference>
<dbReference type="InterPro" id="IPR013342">
    <property type="entry name" value="Mandelate_racemase_C"/>
</dbReference>
<sequence length="326" mass="35091">MDAFLSDVLSGLRVVSLPLATRFRGLTVRETAVFEGPMGWTEFSPFVEYDDDEASRWLAAAYDFGWTAAPPGVRERIMVNATMPAVAAAQVPEILARFSGCRTVKVKVAEPGTTLADDVARVAEVRRMLGAEGRIRIDANGAWNVDEAEHAIRELSVFDLEYVEQPCAHTAELQELEGRIDYLDVPIAVDEGLRKALDPLGAARELPGRVVIVKAAPLGGIRSALAIATASGRPAVVSSALESSIGLSMGLHLAAALPELDYDCGLGTAALLAADVTDDPLLPENGAIEVRRVAPRPALLDAFAADAERTSWWRERITRCHALLQR</sequence>
<accession>A0A4S4FLJ5</accession>
<dbReference type="Pfam" id="PF13378">
    <property type="entry name" value="MR_MLE_C"/>
    <property type="match status" value="1"/>
</dbReference>
<evidence type="ECO:0000256" key="3">
    <source>
        <dbReference type="ARBA" id="ARBA00023239"/>
    </source>
</evidence>
<evidence type="ECO:0000256" key="1">
    <source>
        <dbReference type="ARBA" id="ARBA00022723"/>
    </source>
</evidence>
<dbReference type="InterPro" id="IPR018110">
    <property type="entry name" value="Mandel_Rmase/mucon_lact_enz_CS"/>
</dbReference>
<dbReference type="UniPathway" id="UPA00079"/>
<feature type="binding site" evidence="4">
    <location>
        <position position="190"/>
    </location>
    <ligand>
        <name>Mg(2+)</name>
        <dbReference type="ChEBI" id="CHEBI:18420"/>
    </ligand>
</feature>
<dbReference type="GO" id="GO:0000287">
    <property type="term" value="F:magnesium ion binding"/>
    <property type="evidence" value="ECO:0007669"/>
    <property type="project" value="UniProtKB-UniRule"/>
</dbReference>
<name>A0A4S4FLJ5_9MICO</name>
<dbReference type="HAMAP" id="MF_00470">
    <property type="entry name" value="MenC_1"/>
    <property type="match status" value="1"/>
</dbReference>
<dbReference type="RefSeq" id="WP_136427473.1">
    <property type="nucleotide sequence ID" value="NZ_SSSM01000004.1"/>
</dbReference>
<feature type="active site" description="Proton donor" evidence="4">
    <location>
        <position position="107"/>
    </location>
</feature>
<proteinExistence type="inferred from homology"/>
<keyword evidence="2 4" id="KW-0460">Magnesium</keyword>
<dbReference type="PROSITE" id="PS00909">
    <property type="entry name" value="MR_MLE_2"/>
    <property type="match status" value="1"/>
</dbReference>
<comment type="similarity">
    <text evidence="4">Belongs to the mandelate racemase/muconate lactonizing enzyme family. MenC type 1 subfamily.</text>
</comment>
<comment type="function">
    <text evidence="4">Converts 2-succinyl-6-hydroxy-2,4-cyclohexadiene-1-carboxylate (SHCHC) to 2-succinylbenzoate (OSB).</text>
</comment>
<dbReference type="InterPro" id="IPR029065">
    <property type="entry name" value="Enolase_C-like"/>
</dbReference>
<dbReference type="SMART" id="SM00922">
    <property type="entry name" value="MR_MLE"/>
    <property type="match status" value="1"/>
</dbReference>
<dbReference type="GO" id="GO:0009234">
    <property type="term" value="P:menaquinone biosynthetic process"/>
    <property type="evidence" value="ECO:0007669"/>
    <property type="project" value="UniProtKB-UniRule"/>
</dbReference>
<dbReference type="EC" id="4.2.1.113" evidence="4"/>
<dbReference type="Gene3D" id="3.20.20.120">
    <property type="entry name" value="Enolase-like C-terminal domain"/>
    <property type="match status" value="1"/>
</dbReference>
<dbReference type="AlphaFoldDB" id="A0A4S4FLJ5"/>
<dbReference type="PANTHER" id="PTHR48073">
    <property type="entry name" value="O-SUCCINYLBENZOATE SYNTHASE-RELATED"/>
    <property type="match status" value="1"/>
</dbReference>